<dbReference type="SUPFAM" id="SSF50346">
    <property type="entry name" value="PRC-barrel domain"/>
    <property type="match status" value="1"/>
</dbReference>
<keyword evidence="1 5" id="KW-0963">Cytoplasm</keyword>
<evidence type="ECO:0000259" key="6">
    <source>
        <dbReference type="Pfam" id="PF01782"/>
    </source>
</evidence>
<keyword evidence="4 5" id="KW-0143">Chaperone</keyword>
<dbReference type="GO" id="GO:0042274">
    <property type="term" value="P:ribosomal small subunit biogenesis"/>
    <property type="evidence" value="ECO:0007669"/>
    <property type="project" value="UniProtKB-UniRule"/>
</dbReference>
<keyword evidence="3 5" id="KW-0698">rRNA processing</keyword>
<comment type="function">
    <text evidence="5">An accessory protein needed during the final step in the assembly of 30S ribosomal subunit, possibly for assembly of the head region. Essential for efficient processing of 16S rRNA. May be needed both before and after RbfA during the maturation of 16S rRNA. It has affinity for free ribosomal 30S subunits but not for 70S ribosomes.</text>
</comment>
<protein>
    <recommendedName>
        <fullName evidence="5">Ribosome maturation factor RimM</fullName>
    </recommendedName>
</protein>
<comment type="subcellular location">
    <subcellularLocation>
        <location evidence="5">Cytoplasm</location>
    </subcellularLocation>
</comment>
<dbReference type="GO" id="GO:0006364">
    <property type="term" value="P:rRNA processing"/>
    <property type="evidence" value="ECO:0007669"/>
    <property type="project" value="UniProtKB-UniRule"/>
</dbReference>
<keyword evidence="2 5" id="KW-0690">Ribosome biogenesis</keyword>
<dbReference type="GO" id="GO:0005840">
    <property type="term" value="C:ribosome"/>
    <property type="evidence" value="ECO:0007669"/>
    <property type="project" value="InterPro"/>
</dbReference>
<comment type="caution">
    <text evidence="8">The sequence shown here is derived from an EMBL/GenBank/DDBJ whole genome shotgun (WGS) entry which is preliminary data.</text>
</comment>
<evidence type="ECO:0000313" key="8">
    <source>
        <dbReference type="EMBL" id="MBN8658899.1"/>
    </source>
</evidence>
<organism evidence="8 9">
    <name type="scientific">Candidatus Obscuribacter phosphatis</name>
    <dbReference type="NCBI Taxonomy" id="1906157"/>
    <lineage>
        <taxon>Bacteria</taxon>
        <taxon>Bacillati</taxon>
        <taxon>Candidatus Melainabacteria</taxon>
        <taxon>Candidatus Obscuribacterales</taxon>
        <taxon>Candidatus Obscuribacteraceae</taxon>
        <taxon>Candidatus Obscuribacter</taxon>
    </lineage>
</organism>
<dbReference type="Gene3D" id="2.40.30.60">
    <property type="entry name" value="RimM"/>
    <property type="match status" value="1"/>
</dbReference>
<dbReference type="Gene3D" id="2.30.30.240">
    <property type="entry name" value="PRC-barrel domain"/>
    <property type="match status" value="1"/>
</dbReference>
<dbReference type="Pfam" id="PF24986">
    <property type="entry name" value="PRC_RimM"/>
    <property type="match status" value="1"/>
</dbReference>
<sequence length="189" mass="20891">MDSFNSKIAKIVGFKGLKGDIKLSLETDFDLICGIKSVKLTAPISALAAESINARVDRLYCEGRLVLLKLKGFADRTACEKLLGYTVYTEKEQLRALDEDEWWIDDLIGLTVYTRHPLKIFGKVSTVYGDSNITLAVCDKAGKEYLVPFVKALVPVVNIAEGRIEIENIPGLLDESADDSEGDSEEDKE</sequence>
<feature type="domain" description="Ribosome maturation factor RimM PRC barrel" evidence="7">
    <location>
        <begin position="105"/>
        <end position="167"/>
    </location>
</feature>
<feature type="domain" description="RimM N-terminal" evidence="6">
    <location>
        <begin position="8"/>
        <end position="92"/>
    </location>
</feature>
<dbReference type="Proteomes" id="UP000664277">
    <property type="component" value="Unassembled WGS sequence"/>
</dbReference>
<dbReference type="AlphaFoldDB" id="A0A8J7TK11"/>
<accession>A0A8J7TK11</accession>
<dbReference type="InterPro" id="IPR011961">
    <property type="entry name" value="RimM"/>
</dbReference>
<comment type="similarity">
    <text evidence="5">Belongs to the RimM family.</text>
</comment>
<dbReference type="EMBL" id="JAFLCK010000001">
    <property type="protein sequence ID" value="MBN8658899.1"/>
    <property type="molecule type" value="Genomic_DNA"/>
</dbReference>
<dbReference type="InterPro" id="IPR056792">
    <property type="entry name" value="PRC_RimM"/>
</dbReference>
<evidence type="ECO:0000256" key="5">
    <source>
        <dbReference type="HAMAP-Rule" id="MF_00014"/>
    </source>
</evidence>
<name>A0A8J7TK11_9BACT</name>
<dbReference type="PANTHER" id="PTHR33692">
    <property type="entry name" value="RIBOSOME MATURATION FACTOR RIMM"/>
    <property type="match status" value="1"/>
</dbReference>
<evidence type="ECO:0000256" key="1">
    <source>
        <dbReference type="ARBA" id="ARBA00022490"/>
    </source>
</evidence>
<gene>
    <name evidence="5 8" type="primary">rimM</name>
    <name evidence="8" type="ORF">J0M35_00940</name>
</gene>
<evidence type="ECO:0000313" key="9">
    <source>
        <dbReference type="Proteomes" id="UP000664277"/>
    </source>
</evidence>
<evidence type="ECO:0000256" key="4">
    <source>
        <dbReference type="ARBA" id="ARBA00023186"/>
    </source>
</evidence>
<dbReference type="GO" id="GO:0043022">
    <property type="term" value="F:ribosome binding"/>
    <property type="evidence" value="ECO:0007669"/>
    <property type="project" value="InterPro"/>
</dbReference>
<comment type="domain">
    <text evidence="5">The PRC barrel domain binds ribosomal protein uS19.</text>
</comment>
<reference evidence="8" key="1">
    <citation type="submission" date="2021-02" db="EMBL/GenBank/DDBJ databases">
        <title>Genome-Resolved Metagenomics of a Microbial Community Performing Photosynthetic Biological Nutrient Removal.</title>
        <authorList>
            <person name="Mcdaniel E.A."/>
        </authorList>
    </citation>
    <scope>NUCLEOTIDE SEQUENCE</scope>
    <source>
        <strain evidence="8">UWPOB_OBS1</strain>
    </source>
</reference>
<evidence type="ECO:0000259" key="7">
    <source>
        <dbReference type="Pfam" id="PF24986"/>
    </source>
</evidence>
<dbReference type="InterPro" id="IPR036976">
    <property type="entry name" value="RimM_N_sf"/>
</dbReference>
<comment type="subunit">
    <text evidence="5">Binds ribosomal protein uS19.</text>
</comment>
<dbReference type="InterPro" id="IPR011033">
    <property type="entry name" value="PRC_barrel-like_sf"/>
</dbReference>
<evidence type="ECO:0000256" key="3">
    <source>
        <dbReference type="ARBA" id="ARBA00022552"/>
    </source>
</evidence>
<dbReference type="GO" id="GO:0005737">
    <property type="term" value="C:cytoplasm"/>
    <property type="evidence" value="ECO:0007669"/>
    <property type="project" value="UniProtKB-SubCell"/>
</dbReference>
<dbReference type="HAMAP" id="MF_00014">
    <property type="entry name" value="Ribosome_mat_RimM"/>
    <property type="match status" value="1"/>
</dbReference>
<dbReference type="InterPro" id="IPR009000">
    <property type="entry name" value="Transl_B-barrel_sf"/>
</dbReference>
<dbReference type="NCBIfam" id="TIGR02273">
    <property type="entry name" value="16S_RimM"/>
    <property type="match status" value="1"/>
</dbReference>
<dbReference type="SUPFAM" id="SSF50447">
    <property type="entry name" value="Translation proteins"/>
    <property type="match status" value="1"/>
</dbReference>
<dbReference type="PANTHER" id="PTHR33692:SF1">
    <property type="entry name" value="RIBOSOME MATURATION FACTOR RIMM"/>
    <property type="match status" value="1"/>
</dbReference>
<evidence type="ECO:0000256" key="2">
    <source>
        <dbReference type="ARBA" id="ARBA00022517"/>
    </source>
</evidence>
<dbReference type="Pfam" id="PF01782">
    <property type="entry name" value="RimM"/>
    <property type="match status" value="1"/>
</dbReference>
<proteinExistence type="inferred from homology"/>
<dbReference type="InterPro" id="IPR002676">
    <property type="entry name" value="RimM_N"/>
</dbReference>